<accession>A0A5C6FDC3</accession>
<evidence type="ECO:0000256" key="1">
    <source>
        <dbReference type="ARBA" id="ARBA00022723"/>
    </source>
</evidence>
<proteinExistence type="predicted"/>
<feature type="domain" description="Gamma-butyrobetaine hydroxylase-like N-terminal" evidence="3">
    <location>
        <begin position="58"/>
        <end position="151"/>
    </location>
</feature>
<keyword evidence="2" id="KW-0408">Iron</keyword>
<dbReference type="PANTHER" id="PTHR35303:SF5">
    <property type="entry name" value="OS02G0197800 PROTEIN"/>
    <property type="match status" value="1"/>
</dbReference>
<gene>
    <name evidence="4" type="ORF">Poly59_09850</name>
</gene>
<evidence type="ECO:0000256" key="2">
    <source>
        <dbReference type="ARBA" id="ARBA00023004"/>
    </source>
</evidence>
<dbReference type="EMBL" id="SJPX01000001">
    <property type="protein sequence ID" value="TWU58076.1"/>
    <property type="molecule type" value="Genomic_DNA"/>
</dbReference>
<protein>
    <recommendedName>
        <fullName evidence="3">Gamma-butyrobetaine hydroxylase-like N-terminal domain-containing protein</fullName>
    </recommendedName>
</protein>
<organism evidence="4 5">
    <name type="scientific">Rubripirellula reticaptiva</name>
    <dbReference type="NCBI Taxonomy" id="2528013"/>
    <lineage>
        <taxon>Bacteria</taxon>
        <taxon>Pseudomonadati</taxon>
        <taxon>Planctomycetota</taxon>
        <taxon>Planctomycetia</taxon>
        <taxon>Pirellulales</taxon>
        <taxon>Pirellulaceae</taxon>
        <taxon>Rubripirellula</taxon>
    </lineage>
</organism>
<dbReference type="RefSeq" id="WP_246151383.1">
    <property type="nucleotide sequence ID" value="NZ_SJPX01000001.1"/>
</dbReference>
<dbReference type="Proteomes" id="UP000317977">
    <property type="component" value="Unassembled WGS sequence"/>
</dbReference>
<dbReference type="InterPro" id="IPR038492">
    <property type="entry name" value="GBBH-like_N_sf"/>
</dbReference>
<evidence type="ECO:0000259" key="3">
    <source>
        <dbReference type="Pfam" id="PF06155"/>
    </source>
</evidence>
<evidence type="ECO:0000313" key="5">
    <source>
        <dbReference type="Proteomes" id="UP000317977"/>
    </source>
</evidence>
<sequence length="154" mass="16937">MHKPTFPLAEGQCPELSFATIPYITIPYEPLKPMTLRDPIKPKLTQTDVVPLSIDRDGDTTIVIKWSDDTTTRWTTPQLRKACPCATCREKKRGEAEKADAKGKLVGLPVLSAAEARPLTIESMRPVGSYAYNIAFSDGHGSGIFPFVLLHEGP</sequence>
<dbReference type="PANTHER" id="PTHR35303">
    <property type="entry name" value="OS02G0197800 PROTEIN"/>
    <property type="match status" value="1"/>
</dbReference>
<dbReference type="GO" id="GO:0046872">
    <property type="term" value="F:metal ion binding"/>
    <property type="evidence" value="ECO:0007669"/>
    <property type="project" value="UniProtKB-KW"/>
</dbReference>
<comment type="caution">
    <text evidence="4">The sequence shown here is derived from an EMBL/GenBank/DDBJ whole genome shotgun (WGS) entry which is preliminary data.</text>
</comment>
<dbReference type="Gene3D" id="3.30.2020.30">
    <property type="match status" value="1"/>
</dbReference>
<dbReference type="InterPro" id="IPR010376">
    <property type="entry name" value="GBBH-like_N"/>
</dbReference>
<keyword evidence="1" id="KW-0479">Metal-binding</keyword>
<reference evidence="4 5" key="1">
    <citation type="submission" date="2019-02" db="EMBL/GenBank/DDBJ databases">
        <title>Deep-cultivation of Planctomycetes and their phenomic and genomic characterization uncovers novel biology.</title>
        <authorList>
            <person name="Wiegand S."/>
            <person name="Jogler M."/>
            <person name="Boedeker C."/>
            <person name="Pinto D."/>
            <person name="Vollmers J."/>
            <person name="Rivas-Marin E."/>
            <person name="Kohn T."/>
            <person name="Peeters S.H."/>
            <person name="Heuer A."/>
            <person name="Rast P."/>
            <person name="Oberbeckmann S."/>
            <person name="Bunk B."/>
            <person name="Jeske O."/>
            <person name="Meyerdierks A."/>
            <person name="Storesund J.E."/>
            <person name="Kallscheuer N."/>
            <person name="Luecker S."/>
            <person name="Lage O.M."/>
            <person name="Pohl T."/>
            <person name="Merkel B.J."/>
            <person name="Hornburger P."/>
            <person name="Mueller R.-W."/>
            <person name="Bruemmer F."/>
            <person name="Labrenz M."/>
            <person name="Spormann A.M."/>
            <person name="Op Den Camp H."/>
            <person name="Overmann J."/>
            <person name="Amann R."/>
            <person name="Jetten M.S.M."/>
            <person name="Mascher T."/>
            <person name="Medema M.H."/>
            <person name="Devos D.P."/>
            <person name="Kaster A.-K."/>
            <person name="Ovreas L."/>
            <person name="Rohde M."/>
            <person name="Galperin M.Y."/>
            <person name="Jogler C."/>
        </authorList>
    </citation>
    <scope>NUCLEOTIDE SEQUENCE [LARGE SCALE GENOMIC DNA]</scope>
    <source>
        <strain evidence="4 5">Poly59</strain>
    </source>
</reference>
<keyword evidence="5" id="KW-1185">Reference proteome</keyword>
<dbReference type="Pfam" id="PF06155">
    <property type="entry name" value="GBBH-like_N"/>
    <property type="match status" value="1"/>
</dbReference>
<dbReference type="AlphaFoldDB" id="A0A5C6FDC3"/>
<name>A0A5C6FDC3_9BACT</name>
<evidence type="ECO:0000313" key="4">
    <source>
        <dbReference type="EMBL" id="TWU58076.1"/>
    </source>
</evidence>